<dbReference type="AlphaFoldDB" id="A0A388M6Q7"/>
<comment type="caution">
    <text evidence="2">The sequence shown here is derived from an EMBL/GenBank/DDBJ whole genome shotgun (WGS) entry which is preliminary data.</text>
</comment>
<feature type="region of interest" description="Disordered" evidence="1">
    <location>
        <begin position="455"/>
        <end position="488"/>
    </location>
</feature>
<evidence type="ECO:0000313" key="3">
    <source>
        <dbReference type="Proteomes" id="UP000265515"/>
    </source>
</evidence>
<feature type="region of interest" description="Disordered" evidence="1">
    <location>
        <begin position="177"/>
        <end position="197"/>
    </location>
</feature>
<feature type="region of interest" description="Disordered" evidence="1">
    <location>
        <begin position="506"/>
        <end position="533"/>
    </location>
</feature>
<feature type="region of interest" description="Disordered" evidence="1">
    <location>
        <begin position="107"/>
        <end position="133"/>
    </location>
</feature>
<dbReference type="Proteomes" id="UP000265515">
    <property type="component" value="Unassembled WGS sequence"/>
</dbReference>
<feature type="region of interest" description="Disordered" evidence="1">
    <location>
        <begin position="223"/>
        <end position="242"/>
    </location>
</feature>
<sequence length="609" mass="64684">MGTGDVADGVASGLGGAWSLGDIGMLGDLPSGSTCHVEQFDDAHHEGAPHDQAGLGDYAMESASMRDFMAELETTLPAMTEGESIVARQADDKDVRPQPQAVCLGERAPDTEEDRMAREAREDEEEAARTKALTDADPRTQTMARDMEAMRQLETGGAGVRGYAAEDEQMEAVRMGEPAPDTEENRMAREAREDEEEAARAKALADADPELVEEAAAHASHAVREREGETAGPDIDNAPIVSIPRDGVADTVAVAHDGEARGEIEINSTVQEADAVQPVAAQMVDCGDKTQLRDPREVYAGDVGDEEAVRSPVAVGGDVQTGEDAYEKVHGDVCAPSTIPASGVEEGAGIMAPPPVQEDAPMTTHHRRCRRPPGPRTQCARYVEQPRGSLMFDAMTVDELGVCLAMDLTETRHGVRIGSKKGITLLPRVQSVSWGPASPTPPSDASVVVGAMGVGATQSPPSVVRDRGRRPSAPTSAAGRPRERREATTRVVASLLGRTDVLWSNTRRSTTATRKRQPGLGRRRTSTSSTREVHAAGFEHRGGLGADVGDADERGFAAPGARVSTHGWREVSQILGADVLGPPRTQRPIPRRASHREGETTGGEGLEMT</sequence>
<proteinExistence type="predicted"/>
<name>A0A388M6Q7_CHABU</name>
<keyword evidence="3" id="KW-1185">Reference proteome</keyword>
<reference evidence="2 3" key="1">
    <citation type="journal article" date="2018" name="Cell">
        <title>The Chara Genome: Secondary Complexity and Implications for Plant Terrestrialization.</title>
        <authorList>
            <person name="Nishiyama T."/>
            <person name="Sakayama H."/>
            <person name="Vries J.D."/>
            <person name="Buschmann H."/>
            <person name="Saint-Marcoux D."/>
            <person name="Ullrich K.K."/>
            <person name="Haas F.B."/>
            <person name="Vanderstraeten L."/>
            <person name="Becker D."/>
            <person name="Lang D."/>
            <person name="Vosolsobe S."/>
            <person name="Rombauts S."/>
            <person name="Wilhelmsson P.K.I."/>
            <person name="Janitza P."/>
            <person name="Kern R."/>
            <person name="Heyl A."/>
            <person name="Rumpler F."/>
            <person name="Villalobos L.I.A.C."/>
            <person name="Clay J.M."/>
            <person name="Skokan R."/>
            <person name="Toyoda A."/>
            <person name="Suzuki Y."/>
            <person name="Kagoshima H."/>
            <person name="Schijlen E."/>
            <person name="Tajeshwar N."/>
            <person name="Catarino B."/>
            <person name="Hetherington A.J."/>
            <person name="Saltykova A."/>
            <person name="Bonnot C."/>
            <person name="Breuninger H."/>
            <person name="Symeonidi A."/>
            <person name="Radhakrishnan G.V."/>
            <person name="Van Nieuwerburgh F."/>
            <person name="Deforce D."/>
            <person name="Chang C."/>
            <person name="Karol K.G."/>
            <person name="Hedrich R."/>
            <person name="Ulvskov P."/>
            <person name="Glockner G."/>
            <person name="Delwiche C.F."/>
            <person name="Petrasek J."/>
            <person name="Van de Peer Y."/>
            <person name="Friml J."/>
            <person name="Beilby M."/>
            <person name="Dolan L."/>
            <person name="Kohara Y."/>
            <person name="Sugano S."/>
            <person name="Fujiyama A."/>
            <person name="Delaux P.-M."/>
            <person name="Quint M."/>
            <person name="TheiBen G."/>
            <person name="Hagemann M."/>
            <person name="Harholt J."/>
            <person name="Dunand C."/>
            <person name="Zachgo S."/>
            <person name="Langdale J."/>
            <person name="Maumus F."/>
            <person name="Straeten D.V.D."/>
            <person name="Gould S.B."/>
            <person name="Rensing S.A."/>
        </authorList>
    </citation>
    <scope>NUCLEOTIDE SEQUENCE [LARGE SCALE GENOMIC DNA]</scope>
    <source>
        <strain evidence="2 3">S276</strain>
    </source>
</reference>
<evidence type="ECO:0000256" key="1">
    <source>
        <dbReference type="SAM" id="MobiDB-lite"/>
    </source>
</evidence>
<protein>
    <submittedName>
        <fullName evidence="2">Uncharacterized protein</fullName>
    </submittedName>
</protein>
<feature type="region of interest" description="Disordered" evidence="1">
    <location>
        <begin position="358"/>
        <end position="378"/>
    </location>
</feature>
<evidence type="ECO:0000313" key="2">
    <source>
        <dbReference type="EMBL" id="GBG90163.1"/>
    </source>
</evidence>
<organism evidence="2 3">
    <name type="scientific">Chara braunii</name>
    <name type="common">Braun's stonewort</name>
    <dbReference type="NCBI Taxonomy" id="69332"/>
    <lineage>
        <taxon>Eukaryota</taxon>
        <taxon>Viridiplantae</taxon>
        <taxon>Streptophyta</taxon>
        <taxon>Charophyceae</taxon>
        <taxon>Charales</taxon>
        <taxon>Characeae</taxon>
        <taxon>Chara</taxon>
    </lineage>
</organism>
<feature type="region of interest" description="Disordered" evidence="1">
    <location>
        <begin position="574"/>
        <end position="609"/>
    </location>
</feature>
<gene>
    <name evidence="2" type="ORF">CBR_g50257</name>
</gene>
<dbReference type="EMBL" id="BFEA01000791">
    <property type="protein sequence ID" value="GBG90163.1"/>
    <property type="molecule type" value="Genomic_DNA"/>
</dbReference>
<dbReference type="Gramene" id="GBG90163">
    <property type="protein sequence ID" value="GBG90163"/>
    <property type="gene ID" value="CBR_g50257"/>
</dbReference>
<feature type="compositionally biased region" description="Basic residues" evidence="1">
    <location>
        <begin position="364"/>
        <end position="373"/>
    </location>
</feature>
<feature type="compositionally biased region" description="Basic and acidic residues" evidence="1">
    <location>
        <begin position="183"/>
        <end position="197"/>
    </location>
</feature>
<accession>A0A388M6Q7</accession>
<feature type="compositionally biased region" description="Basic residues" evidence="1">
    <location>
        <begin position="513"/>
        <end position="525"/>
    </location>
</feature>
<feature type="compositionally biased region" description="Gly residues" evidence="1">
    <location>
        <begin position="600"/>
        <end position="609"/>
    </location>
</feature>